<evidence type="ECO:0000313" key="1">
    <source>
        <dbReference type="EMBL" id="GIY48047.1"/>
    </source>
</evidence>
<dbReference type="AlphaFoldDB" id="A0AAV4TSX9"/>
<name>A0AAV4TSX9_9ARAC</name>
<organism evidence="1 2">
    <name type="scientific">Caerostris darwini</name>
    <dbReference type="NCBI Taxonomy" id="1538125"/>
    <lineage>
        <taxon>Eukaryota</taxon>
        <taxon>Metazoa</taxon>
        <taxon>Ecdysozoa</taxon>
        <taxon>Arthropoda</taxon>
        <taxon>Chelicerata</taxon>
        <taxon>Arachnida</taxon>
        <taxon>Araneae</taxon>
        <taxon>Araneomorphae</taxon>
        <taxon>Entelegynae</taxon>
        <taxon>Araneoidea</taxon>
        <taxon>Araneidae</taxon>
        <taxon>Caerostris</taxon>
    </lineage>
</organism>
<sequence length="71" mass="8040">MILEMRTVAANTYNMLSYSRSIPNWASDSSERMVRKTIQRCRDKTAMLPILGGRLLSEASEFVEDEALDGI</sequence>
<keyword evidence="2" id="KW-1185">Reference proteome</keyword>
<comment type="caution">
    <text evidence="1">The sequence shown here is derived from an EMBL/GenBank/DDBJ whole genome shotgun (WGS) entry which is preliminary data.</text>
</comment>
<reference evidence="1 2" key="1">
    <citation type="submission" date="2021-06" db="EMBL/GenBank/DDBJ databases">
        <title>Caerostris darwini draft genome.</title>
        <authorList>
            <person name="Kono N."/>
            <person name="Arakawa K."/>
        </authorList>
    </citation>
    <scope>NUCLEOTIDE SEQUENCE [LARGE SCALE GENOMIC DNA]</scope>
</reference>
<evidence type="ECO:0000313" key="2">
    <source>
        <dbReference type="Proteomes" id="UP001054837"/>
    </source>
</evidence>
<protein>
    <submittedName>
        <fullName evidence="1">Uncharacterized protein</fullName>
    </submittedName>
</protein>
<gene>
    <name evidence="1" type="ORF">CDAR_499091</name>
</gene>
<dbReference type="Proteomes" id="UP001054837">
    <property type="component" value="Unassembled WGS sequence"/>
</dbReference>
<accession>A0AAV4TSX9</accession>
<dbReference type="EMBL" id="BPLQ01010059">
    <property type="protein sequence ID" value="GIY48047.1"/>
    <property type="molecule type" value="Genomic_DNA"/>
</dbReference>
<proteinExistence type="predicted"/>